<comment type="caution">
    <text evidence="2">The sequence shown here is derived from an EMBL/GenBank/DDBJ whole genome shotgun (WGS) entry which is preliminary data.</text>
</comment>
<evidence type="ECO:0008006" key="4">
    <source>
        <dbReference type="Google" id="ProtNLM"/>
    </source>
</evidence>
<reference evidence="2" key="1">
    <citation type="submission" date="2020-09" db="EMBL/GenBank/DDBJ databases">
        <title>Streptomyces grisecoloratus sp. nov., isolated from cotton soil.</title>
        <authorList>
            <person name="Xing L."/>
        </authorList>
    </citation>
    <scope>NUCLEOTIDE SEQUENCE</scope>
    <source>
        <strain evidence="2">TRM S81-3</strain>
    </source>
</reference>
<keyword evidence="3" id="KW-1185">Reference proteome</keyword>
<evidence type="ECO:0000256" key="1">
    <source>
        <dbReference type="SAM" id="SignalP"/>
    </source>
</evidence>
<reference evidence="2" key="2">
    <citation type="submission" date="2020-09" db="EMBL/GenBank/DDBJ databases">
        <authorList>
            <person name="Luo X."/>
        </authorList>
    </citation>
    <scope>NUCLEOTIDE SEQUENCE</scope>
    <source>
        <strain evidence="2">TRM S81-3</strain>
    </source>
</reference>
<organism evidence="2 3">
    <name type="scientific">Streptomyces griseicoloratus</name>
    <dbReference type="NCBI Taxonomy" id="2752516"/>
    <lineage>
        <taxon>Bacteria</taxon>
        <taxon>Bacillati</taxon>
        <taxon>Actinomycetota</taxon>
        <taxon>Actinomycetes</taxon>
        <taxon>Kitasatosporales</taxon>
        <taxon>Streptomycetaceae</taxon>
        <taxon>Streptomyces</taxon>
    </lineage>
</organism>
<gene>
    <name evidence="2" type="ORF">H0H10_02725</name>
</gene>
<dbReference type="AlphaFoldDB" id="A0A926KWQ2"/>
<proteinExistence type="predicted"/>
<feature type="chain" id="PRO_5037414802" description="Secreted protein" evidence="1">
    <location>
        <begin position="26"/>
        <end position="226"/>
    </location>
</feature>
<dbReference type="Proteomes" id="UP000621210">
    <property type="component" value="Unassembled WGS sequence"/>
</dbReference>
<evidence type="ECO:0000313" key="3">
    <source>
        <dbReference type="Proteomes" id="UP000621210"/>
    </source>
</evidence>
<protein>
    <recommendedName>
        <fullName evidence="4">Secreted protein</fullName>
    </recommendedName>
</protein>
<dbReference type="EMBL" id="JACVQF010000101">
    <property type="protein sequence ID" value="MBD0418093.1"/>
    <property type="molecule type" value="Genomic_DNA"/>
</dbReference>
<name>A0A926KWQ2_9ACTN</name>
<sequence length="226" mass="23681">MSRRFARTALAAAGLVLLFGGTATAAPAGGTDTPRSCEGVRLTGSLPVPPAGLSARQTVTIGEDCTPVTGKVEYVPAGSAPGAARQARVAAADSAGRHVRGWNEMYDCCNIRMTGLYTTADWDTAGGRITTASSAATQGWNREPWDAGWSLASAANSQDCAADCASVTAEADASFTYRGIFDATGDWYANTHRTSVRLNADGTASCTFDVELKHTFIGWNWQRGCE</sequence>
<keyword evidence="1" id="KW-0732">Signal</keyword>
<dbReference type="RefSeq" id="WP_188179161.1">
    <property type="nucleotide sequence ID" value="NZ_JACVQF010000101.1"/>
</dbReference>
<evidence type="ECO:0000313" key="2">
    <source>
        <dbReference type="EMBL" id="MBD0418093.1"/>
    </source>
</evidence>
<accession>A0A926KWQ2</accession>
<feature type="signal peptide" evidence="1">
    <location>
        <begin position="1"/>
        <end position="25"/>
    </location>
</feature>